<evidence type="ECO:0000256" key="2">
    <source>
        <dbReference type="SAM" id="SignalP"/>
    </source>
</evidence>
<keyword evidence="2" id="KW-0732">Signal</keyword>
<evidence type="ECO:0000256" key="1">
    <source>
        <dbReference type="SAM" id="MobiDB-lite"/>
    </source>
</evidence>
<evidence type="ECO:0008006" key="5">
    <source>
        <dbReference type="Google" id="ProtNLM"/>
    </source>
</evidence>
<dbReference type="RefSeq" id="WP_068103456.1">
    <property type="nucleotide sequence ID" value="NZ_JABUKE010000016.1"/>
</dbReference>
<feature type="chain" id="PRO_5047134202" description="Cupredoxin-like domain-containing protein" evidence="2">
    <location>
        <begin position="21"/>
        <end position="143"/>
    </location>
</feature>
<protein>
    <recommendedName>
        <fullName evidence="5">Cupredoxin-like domain-containing protein</fullName>
    </recommendedName>
</protein>
<name>A0ABS7NXV4_9NOCA</name>
<evidence type="ECO:0000313" key="4">
    <source>
        <dbReference type="Proteomes" id="UP001520140"/>
    </source>
</evidence>
<dbReference type="EMBL" id="JABUKG010000017">
    <property type="protein sequence ID" value="MBY6322195.1"/>
    <property type="molecule type" value="Genomic_DNA"/>
</dbReference>
<reference evidence="3 4" key="1">
    <citation type="submission" date="2020-06" db="EMBL/GenBank/DDBJ databases">
        <title>Taxonomy, biology and ecology of Rhodococcus bacteria occurring in California pistachio and other woody hosts as revealed by genome sequence analyses.</title>
        <authorList>
            <person name="Gai Y."/>
            <person name="Riely B."/>
        </authorList>
    </citation>
    <scope>NUCLEOTIDE SEQUENCE [LARGE SCALE GENOMIC DNA]</scope>
    <source>
        <strain evidence="3 4">BP-284</strain>
    </source>
</reference>
<dbReference type="PROSITE" id="PS51257">
    <property type="entry name" value="PROKAR_LIPOPROTEIN"/>
    <property type="match status" value="1"/>
</dbReference>
<accession>A0ABS7NXV4</accession>
<gene>
    <name evidence="3" type="ORF">HQ605_15310</name>
</gene>
<comment type="caution">
    <text evidence="3">The sequence shown here is derived from an EMBL/GenBank/DDBJ whole genome shotgun (WGS) entry which is preliminary data.</text>
</comment>
<dbReference type="Proteomes" id="UP001520140">
    <property type="component" value="Unassembled WGS sequence"/>
</dbReference>
<evidence type="ECO:0000313" key="3">
    <source>
        <dbReference type="EMBL" id="MBY6322195.1"/>
    </source>
</evidence>
<sequence>MTTRTRRLLTTLAAVGLVVAGCGSESETPSAPDDVSSTVDTTVVQSDSEQATDTDSTDIDVSIAGGEVTPTDERVEGTVGREIVLTVDSDAVDELHVHSVPEYTFPVAVGEDQEFRFTVDVPGSVDIELHDAGVTVATVLVRP</sequence>
<organism evidence="3 4">
    <name type="scientific">Rhodococcoides kroppenstedtii</name>
    <dbReference type="NCBI Taxonomy" id="293050"/>
    <lineage>
        <taxon>Bacteria</taxon>
        <taxon>Bacillati</taxon>
        <taxon>Actinomycetota</taxon>
        <taxon>Actinomycetes</taxon>
        <taxon>Mycobacteriales</taxon>
        <taxon>Nocardiaceae</taxon>
        <taxon>Rhodococcoides</taxon>
    </lineage>
</organism>
<feature type="signal peptide" evidence="2">
    <location>
        <begin position="1"/>
        <end position="20"/>
    </location>
</feature>
<proteinExistence type="predicted"/>
<keyword evidence="4" id="KW-1185">Reference proteome</keyword>
<feature type="region of interest" description="Disordered" evidence="1">
    <location>
        <begin position="23"/>
        <end position="63"/>
    </location>
</feature>
<feature type="compositionally biased region" description="Low complexity" evidence="1">
    <location>
        <begin position="33"/>
        <end position="48"/>
    </location>
</feature>